<dbReference type="InterPro" id="IPR021354">
    <property type="entry name" value="DUF2975"/>
</dbReference>
<comment type="caution">
    <text evidence="2">The sequence shown here is derived from an EMBL/GenBank/DDBJ whole genome shotgun (WGS) entry which is preliminary data.</text>
</comment>
<accession>A0A6N8HF16</accession>
<sequence length="235" mass="27588">MKTRINLPTILYKLFSFSYRLSIAAISLLLIMDLISGFDSSIEYDVPVHITYNIPKEDIYKKNIYLSKFTNYKDGKVITEDYEKPDDRESTLVMRGEINIKPKNIFHKTILIVKYYLLFILSIFITWHTREFFKKLSIDFKFSPKHKKHLNTIAYSIMSFELLKFIVSLINKAYISNIKSIIYAPSIPDSNYTLLNFKITYDINLLPFFLGAIIICISKLLEYGQQLQEENDLTV</sequence>
<evidence type="ECO:0000313" key="2">
    <source>
        <dbReference type="EMBL" id="MUV04303.1"/>
    </source>
</evidence>
<dbReference type="Proteomes" id="UP000433945">
    <property type="component" value="Unassembled WGS sequence"/>
</dbReference>
<keyword evidence="3" id="KW-1185">Reference proteome</keyword>
<dbReference type="AlphaFoldDB" id="A0A6N8HF16"/>
<dbReference type="RefSeq" id="WP_157483510.1">
    <property type="nucleotide sequence ID" value="NZ_WOWP01000041.1"/>
</dbReference>
<name>A0A6N8HF16_9FLAO</name>
<dbReference type="EMBL" id="WOWP01000041">
    <property type="protein sequence ID" value="MUV04303.1"/>
    <property type="molecule type" value="Genomic_DNA"/>
</dbReference>
<reference evidence="2 3" key="1">
    <citation type="submission" date="2019-12" db="EMBL/GenBank/DDBJ databases">
        <authorList>
            <person name="Sun J.-Q."/>
        </authorList>
    </citation>
    <scope>NUCLEOTIDE SEQUENCE [LARGE SCALE GENOMIC DNA]</scope>
    <source>
        <strain evidence="2 3">JCM 17928</strain>
    </source>
</reference>
<feature type="transmembrane region" description="Helical" evidence="1">
    <location>
        <begin position="203"/>
        <end position="221"/>
    </location>
</feature>
<keyword evidence="1" id="KW-0812">Transmembrane</keyword>
<gene>
    <name evidence="2" type="ORF">GN157_11340</name>
</gene>
<organism evidence="2 3">
    <name type="scientific">Flavobacterium rakeshii</name>
    <dbReference type="NCBI Taxonomy" id="1038845"/>
    <lineage>
        <taxon>Bacteria</taxon>
        <taxon>Pseudomonadati</taxon>
        <taxon>Bacteroidota</taxon>
        <taxon>Flavobacteriia</taxon>
        <taxon>Flavobacteriales</taxon>
        <taxon>Flavobacteriaceae</taxon>
        <taxon>Flavobacterium</taxon>
    </lineage>
</organism>
<proteinExistence type="predicted"/>
<evidence type="ECO:0000313" key="3">
    <source>
        <dbReference type="Proteomes" id="UP000433945"/>
    </source>
</evidence>
<protein>
    <submittedName>
        <fullName evidence="2">DUF2975 domain-containing protein</fullName>
    </submittedName>
</protein>
<dbReference type="Pfam" id="PF11188">
    <property type="entry name" value="DUF2975"/>
    <property type="match status" value="1"/>
</dbReference>
<evidence type="ECO:0000256" key="1">
    <source>
        <dbReference type="SAM" id="Phobius"/>
    </source>
</evidence>
<keyword evidence="1" id="KW-1133">Transmembrane helix</keyword>
<keyword evidence="1" id="KW-0472">Membrane</keyword>
<feature type="transmembrane region" description="Helical" evidence="1">
    <location>
        <begin position="109"/>
        <end position="129"/>
    </location>
</feature>